<evidence type="ECO:0000256" key="1">
    <source>
        <dbReference type="SAM" id="SignalP"/>
    </source>
</evidence>
<feature type="signal peptide" evidence="1">
    <location>
        <begin position="1"/>
        <end position="26"/>
    </location>
</feature>
<dbReference type="Pfam" id="PF13648">
    <property type="entry name" value="Lipocalin_4"/>
    <property type="match status" value="1"/>
</dbReference>
<feature type="chain" id="PRO_5001915340" description="Lipocalin-like domain-containing protein" evidence="1">
    <location>
        <begin position="27"/>
        <end position="154"/>
    </location>
</feature>
<accession>A0A096AH01</accession>
<name>A0A096AH01_9BACT</name>
<organism evidence="3 4">
    <name type="scientific">Prevotella bivia DNF00320</name>
    <dbReference type="NCBI Taxonomy" id="1401068"/>
    <lineage>
        <taxon>Bacteria</taxon>
        <taxon>Pseudomonadati</taxon>
        <taxon>Bacteroidota</taxon>
        <taxon>Bacteroidia</taxon>
        <taxon>Bacteroidales</taxon>
        <taxon>Prevotellaceae</taxon>
        <taxon>Prevotella</taxon>
    </lineage>
</organism>
<sequence>MKKILYVFAIAFVAVLSLGFVSCSNNDGPDAPPTAETSIVGTWKATIANEGVDPQVVYFRFIKGGTLIGAYKDGSDPIEVSKGTWKIEKDRLLMRYKAEGRDEEENLNAKIVELKKDLLTVSFYDEEEKRETVMKFNRVTDADMDAFIAKDKKN</sequence>
<dbReference type="RefSeq" id="WP_036865901.1">
    <property type="nucleotide sequence ID" value="NZ_JRNQ01000004.1"/>
</dbReference>
<evidence type="ECO:0000313" key="3">
    <source>
        <dbReference type="EMBL" id="KGF45786.1"/>
    </source>
</evidence>
<evidence type="ECO:0000313" key="4">
    <source>
        <dbReference type="Proteomes" id="UP000029525"/>
    </source>
</evidence>
<gene>
    <name evidence="3" type="ORF">HMPREF0647_01340</name>
</gene>
<dbReference type="InterPro" id="IPR024311">
    <property type="entry name" value="Lipocalin-like"/>
</dbReference>
<keyword evidence="1" id="KW-0732">Signal</keyword>
<proteinExistence type="predicted"/>
<dbReference type="AlphaFoldDB" id="A0A096AH01"/>
<protein>
    <recommendedName>
        <fullName evidence="2">Lipocalin-like domain-containing protein</fullName>
    </recommendedName>
</protein>
<dbReference type="PROSITE" id="PS51257">
    <property type="entry name" value="PROKAR_LIPOPROTEIN"/>
    <property type="match status" value="1"/>
</dbReference>
<dbReference type="EMBL" id="JRNQ01000004">
    <property type="protein sequence ID" value="KGF45786.1"/>
    <property type="molecule type" value="Genomic_DNA"/>
</dbReference>
<comment type="caution">
    <text evidence="3">The sequence shown here is derived from an EMBL/GenBank/DDBJ whole genome shotgun (WGS) entry which is preliminary data.</text>
</comment>
<reference evidence="3 4" key="1">
    <citation type="submission" date="2014-07" db="EMBL/GenBank/DDBJ databases">
        <authorList>
            <person name="McCorrison J."/>
            <person name="Sanka R."/>
            <person name="Torralba M."/>
            <person name="Gillis M."/>
            <person name="Haft D.H."/>
            <person name="Methe B."/>
            <person name="Sutton G."/>
            <person name="Nelson K.E."/>
        </authorList>
    </citation>
    <scope>NUCLEOTIDE SEQUENCE [LARGE SCALE GENOMIC DNA]</scope>
    <source>
        <strain evidence="3 4">DNF00320</strain>
    </source>
</reference>
<dbReference type="Proteomes" id="UP000029525">
    <property type="component" value="Unassembled WGS sequence"/>
</dbReference>
<evidence type="ECO:0000259" key="2">
    <source>
        <dbReference type="Pfam" id="PF13648"/>
    </source>
</evidence>
<feature type="domain" description="Lipocalin-like" evidence="2">
    <location>
        <begin position="39"/>
        <end position="120"/>
    </location>
</feature>